<proteinExistence type="predicted"/>
<comment type="caution">
    <text evidence="2">The sequence shown here is derived from an EMBL/GenBank/DDBJ whole genome shotgun (WGS) entry which is preliminary data.</text>
</comment>
<evidence type="ECO:0000313" key="3">
    <source>
        <dbReference type="Proteomes" id="UP000677803"/>
    </source>
</evidence>
<evidence type="ECO:0000256" key="1">
    <source>
        <dbReference type="SAM" id="MobiDB-lite"/>
    </source>
</evidence>
<evidence type="ECO:0000313" key="2">
    <source>
        <dbReference type="EMBL" id="CAG5958222.1"/>
    </source>
</evidence>
<feature type="compositionally biased region" description="Basic and acidic residues" evidence="1">
    <location>
        <begin position="52"/>
        <end position="70"/>
    </location>
</feature>
<organism evidence="2 3">
    <name type="scientific">Menidia menidia</name>
    <name type="common">Atlantic silverside</name>
    <dbReference type="NCBI Taxonomy" id="238744"/>
    <lineage>
        <taxon>Eukaryota</taxon>
        <taxon>Metazoa</taxon>
        <taxon>Chordata</taxon>
        <taxon>Craniata</taxon>
        <taxon>Vertebrata</taxon>
        <taxon>Euteleostomi</taxon>
        <taxon>Actinopterygii</taxon>
        <taxon>Neopterygii</taxon>
        <taxon>Teleostei</taxon>
        <taxon>Neoteleostei</taxon>
        <taxon>Acanthomorphata</taxon>
        <taxon>Ovalentaria</taxon>
        <taxon>Atherinomorphae</taxon>
        <taxon>Atheriniformes</taxon>
        <taxon>Atherinopsidae</taxon>
        <taxon>Menidiinae</taxon>
        <taxon>Menidia</taxon>
    </lineage>
</organism>
<accession>A0A8S4BCG1</accession>
<protein>
    <submittedName>
        <fullName evidence="2">(Atlantic silverside) hypothetical protein</fullName>
    </submittedName>
</protein>
<keyword evidence="3" id="KW-1185">Reference proteome</keyword>
<reference evidence="2" key="1">
    <citation type="submission" date="2021-05" db="EMBL/GenBank/DDBJ databases">
        <authorList>
            <person name="Tigano A."/>
        </authorList>
    </citation>
    <scope>NUCLEOTIDE SEQUENCE</scope>
</reference>
<dbReference type="EMBL" id="CAJRST010022223">
    <property type="protein sequence ID" value="CAG5958222.1"/>
    <property type="molecule type" value="Genomic_DNA"/>
</dbReference>
<sequence length="275" mass="28921">MNSVTCNFPEEVDANEESLNQRILVFRHGGQFGPQAQGGAARAHLQQEEDPGEGRQDQGTAENRHHDRQLSGRSPAEARGFLSSSSSSSSSCAAGICCCCWLLHLLLGSAAPQPPRERGFPLDLVLVQTGSEYQAAVGRAGQAVCGPRAGAGEAGWAAGQAGLHGGQVHPVLQGEVEQLQPGGEAQGTQLHTTLEEEGEAGAALWKECSVRPAHSSRGVVDDQKALQTIGCGNEISPIQICWASKVLQLLLEGRGKSGEDGLMTLGPVPHRMRVN</sequence>
<dbReference type="Proteomes" id="UP000677803">
    <property type="component" value="Unassembled WGS sequence"/>
</dbReference>
<gene>
    <name evidence="2" type="ORF">MMEN_LOCUS15056</name>
</gene>
<name>A0A8S4BCG1_9TELE</name>
<feature type="region of interest" description="Disordered" evidence="1">
    <location>
        <begin position="34"/>
        <end position="84"/>
    </location>
</feature>
<dbReference type="AlphaFoldDB" id="A0A8S4BCG1"/>